<accession>A0A521DXU8</accession>
<keyword evidence="15" id="KW-0282">Flagellum</keyword>
<dbReference type="SUPFAM" id="SSF48029">
    <property type="entry name" value="FliG"/>
    <property type="match status" value="2"/>
</dbReference>
<dbReference type="GO" id="GO:0003774">
    <property type="term" value="F:cytoskeletal motor activity"/>
    <property type="evidence" value="ECO:0007669"/>
    <property type="project" value="InterPro"/>
</dbReference>
<comment type="function">
    <text evidence="10">FliG is one of three proteins (FliG, FliN, FliM) that forms the rotor-mounted switch complex (C ring), located at the base of the basal body. This complex interacts with the CheY and CheZ chemotaxis proteins, in addition to contacting components of the motor that determine the direction of flagellar rotation.</text>
</comment>
<dbReference type="Pfam" id="PF01706">
    <property type="entry name" value="FliG_C"/>
    <property type="match status" value="1"/>
</dbReference>
<dbReference type="Proteomes" id="UP000316030">
    <property type="component" value="Unassembled WGS sequence"/>
</dbReference>
<evidence type="ECO:0000256" key="10">
    <source>
        <dbReference type="ARBA" id="ARBA00025598"/>
    </source>
</evidence>
<evidence type="ECO:0000259" key="13">
    <source>
        <dbReference type="Pfam" id="PF14841"/>
    </source>
</evidence>
<evidence type="ECO:0000313" key="15">
    <source>
        <dbReference type="EMBL" id="SMO76549.1"/>
    </source>
</evidence>
<evidence type="ECO:0000256" key="6">
    <source>
        <dbReference type="ARBA" id="ARBA00022500"/>
    </source>
</evidence>
<dbReference type="Pfam" id="PF14841">
    <property type="entry name" value="FliG_M"/>
    <property type="match status" value="1"/>
</dbReference>
<feature type="region of interest" description="Disordered" evidence="11">
    <location>
        <begin position="1"/>
        <end position="32"/>
    </location>
</feature>
<dbReference type="GO" id="GO:0071973">
    <property type="term" value="P:bacterial-type flagellum-dependent cell motility"/>
    <property type="evidence" value="ECO:0007669"/>
    <property type="project" value="InterPro"/>
</dbReference>
<proteinExistence type="inferred from homology"/>
<keyword evidence="6" id="KW-0145">Chemotaxis</keyword>
<evidence type="ECO:0000256" key="5">
    <source>
        <dbReference type="ARBA" id="ARBA00022475"/>
    </source>
</evidence>
<comment type="subcellular location">
    <subcellularLocation>
        <location evidence="1">Bacterial flagellum basal body</location>
    </subcellularLocation>
    <subcellularLocation>
        <location evidence="2">Cell membrane</location>
        <topology evidence="2">Peripheral membrane protein</topology>
        <orientation evidence="2">Cytoplasmic side</orientation>
    </subcellularLocation>
</comment>
<evidence type="ECO:0000256" key="2">
    <source>
        <dbReference type="ARBA" id="ARBA00004413"/>
    </source>
</evidence>
<evidence type="ECO:0000256" key="8">
    <source>
        <dbReference type="ARBA" id="ARBA00023136"/>
    </source>
</evidence>
<keyword evidence="5" id="KW-1003">Cell membrane</keyword>
<keyword evidence="16" id="KW-1185">Reference proteome</keyword>
<sequence length="362" mass="38893">MTNSTQLARITPAKKAVPASGTGKSVRQSPGLTRRQKAAIMVRFLLSEGADLDFSDLPEELQAELTRQMGDMRLVDRQTLANVVAEFAGQLEEIGVTFPHDLAGALTILDGRIHPRTAARLRKQAGVRQYADPWDRIRALDAPALLPIFQDESTEIAAVVLSKLDVTRAAEVLALLPGDHARRITYAVSLTGAVTPDAVDRIGLSLAAQMDAQPERAFADGPDKRVGAILNFSPSATRDELLTALEDEDAEFAARVRRAIFTFNDIPARIASLDVPKLTRAVDQPVLVMALAHATATDGTAAADHILSNLSGRMADALREEMAESGIIKPKSGEEAMGAVVAAIRQLESAGEIELIPEEEDQ</sequence>
<dbReference type="InterPro" id="IPR028263">
    <property type="entry name" value="FliG_N"/>
</dbReference>
<feature type="domain" description="Flagellar motor switch protein FliG C-terminal" evidence="12">
    <location>
        <begin position="244"/>
        <end position="355"/>
    </location>
</feature>
<keyword evidence="7" id="KW-0283">Flagellar rotation</keyword>
<gene>
    <name evidence="15" type="ORF">SAMN06265173_11324</name>
</gene>
<protein>
    <recommendedName>
        <fullName evidence="4">Flagellar motor switch protein FliG</fullName>
    </recommendedName>
</protein>
<evidence type="ECO:0000256" key="3">
    <source>
        <dbReference type="ARBA" id="ARBA00010299"/>
    </source>
</evidence>
<dbReference type="GO" id="GO:0009425">
    <property type="term" value="C:bacterial-type flagellum basal body"/>
    <property type="evidence" value="ECO:0007669"/>
    <property type="project" value="UniProtKB-SubCell"/>
</dbReference>
<dbReference type="RefSeq" id="WP_142493552.1">
    <property type="nucleotide sequence ID" value="NZ_FXTO01000013.1"/>
</dbReference>
<dbReference type="Pfam" id="PF14842">
    <property type="entry name" value="FliG_N"/>
    <property type="match status" value="1"/>
</dbReference>
<evidence type="ECO:0000256" key="1">
    <source>
        <dbReference type="ARBA" id="ARBA00004117"/>
    </source>
</evidence>
<keyword evidence="9" id="KW-0975">Bacterial flagellum</keyword>
<keyword evidence="8" id="KW-0472">Membrane</keyword>
<dbReference type="PANTHER" id="PTHR30534">
    <property type="entry name" value="FLAGELLAR MOTOR SWITCH PROTEIN FLIG"/>
    <property type="match status" value="1"/>
</dbReference>
<feature type="domain" description="Flagellar motor switch protein FliG N-terminal" evidence="14">
    <location>
        <begin position="32"/>
        <end position="134"/>
    </location>
</feature>
<evidence type="ECO:0000256" key="9">
    <source>
        <dbReference type="ARBA" id="ARBA00023143"/>
    </source>
</evidence>
<dbReference type="EMBL" id="FXTO01000013">
    <property type="protein sequence ID" value="SMO76549.1"/>
    <property type="molecule type" value="Genomic_DNA"/>
</dbReference>
<dbReference type="GO" id="GO:0006935">
    <property type="term" value="P:chemotaxis"/>
    <property type="evidence" value="ECO:0007669"/>
    <property type="project" value="UniProtKB-KW"/>
</dbReference>
<keyword evidence="15" id="KW-0969">Cilium</keyword>
<reference evidence="15 16" key="1">
    <citation type="submission" date="2017-05" db="EMBL/GenBank/DDBJ databases">
        <authorList>
            <person name="Varghese N."/>
            <person name="Submissions S."/>
        </authorList>
    </citation>
    <scope>NUCLEOTIDE SEQUENCE [LARGE SCALE GENOMIC DNA]</scope>
    <source>
        <strain evidence="15 16">DSM 29506</strain>
    </source>
</reference>
<comment type="similarity">
    <text evidence="3">Belongs to the FliG family.</text>
</comment>
<dbReference type="PANTHER" id="PTHR30534:SF0">
    <property type="entry name" value="FLAGELLAR MOTOR SWITCH PROTEIN FLIG"/>
    <property type="match status" value="1"/>
</dbReference>
<dbReference type="OrthoDB" id="7616820at2"/>
<dbReference type="AlphaFoldDB" id="A0A521DXU8"/>
<feature type="compositionally biased region" description="Polar residues" evidence="11">
    <location>
        <begin position="22"/>
        <end position="31"/>
    </location>
</feature>
<evidence type="ECO:0000256" key="11">
    <source>
        <dbReference type="SAM" id="MobiDB-lite"/>
    </source>
</evidence>
<evidence type="ECO:0000256" key="4">
    <source>
        <dbReference type="ARBA" id="ARBA00021870"/>
    </source>
</evidence>
<feature type="domain" description="Flagellar motor switch protein FliG middle" evidence="13">
    <location>
        <begin position="144"/>
        <end position="215"/>
    </location>
</feature>
<name>A0A521DXU8_9RHOB</name>
<keyword evidence="15" id="KW-0966">Cell projection</keyword>
<dbReference type="InterPro" id="IPR011002">
    <property type="entry name" value="FliG_a-hlx"/>
</dbReference>
<dbReference type="Gene3D" id="1.10.220.30">
    <property type="match status" value="3"/>
</dbReference>
<dbReference type="PRINTS" id="PR00954">
    <property type="entry name" value="FLGMOTORFLIG"/>
</dbReference>
<dbReference type="GO" id="GO:0005886">
    <property type="term" value="C:plasma membrane"/>
    <property type="evidence" value="ECO:0007669"/>
    <property type="project" value="UniProtKB-SubCell"/>
</dbReference>
<dbReference type="InterPro" id="IPR032779">
    <property type="entry name" value="FliG_M"/>
</dbReference>
<dbReference type="InterPro" id="IPR000090">
    <property type="entry name" value="Flg_Motor_Flig"/>
</dbReference>
<organism evidence="15 16">
    <name type="scientific">Thalassovita litoralis</name>
    <dbReference type="NCBI Taxonomy" id="1010611"/>
    <lineage>
        <taxon>Bacteria</taxon>
        <taxon>Pseudomonadati</taxon>
        <taxon>Pseudomonadota</taxon>
        <taxon>Alphaproteobacteria</taxon>
        <taxon>Rhodobacterales</taxon>
        <taxon>Roseobacteraceae</taxon>
        <taxon>Thalassovita</taxon>
    </lineage>
</organism>
<evidence type="ECO:0000259" key="12">
    <source>
        <dbReference type="Pfam" id="PF01706"/>
    </source>
</evidence>
<evidence type="ECO:0000256" key="7">
    <source>
        <dbReference type="ARBA" id="ARBA00022779"/>
    </source>
</evidence>
<evidence type="ECO:0000259" key="14">
    <source>
        <dbReference type="Pfam" id="PF14842"/>
    </source>
</evidence>
<dbReference type="InterPro" id="IPR023087">
    <property type="entry name" value="Flg_Motor_Flig_C"/>
</dbReference>
<evidence type="ECO:0000313" key="16">
    <source>
        <dbReference type="Proteomes" id="UP000316030"/>
    </source>
</evidence>